<dbReference type="EMBL" id="CP010836">
    <property type="protein sequence ID" value="AJP70785.1"/>
    <property type="molecule type" value="Genomic_DNA"/>
</dbReference>
<evidence type="ECO:0008006" key="5">
    <source>
        <dbReference type="Google" id="ProtNLM"/>
    </source>
</evidence>
<dbReference type="Gene3D" id="3.10.310.10">
    <property type="entry name" value="Diaminopimelate Epimerase, Chain A, domain 1"/>
    <property type="match status" value="2"/>
</dbReference>
<dbReference type="Proteomes" id="UP000032300">
    <property type="component" value="Chromosome"/>
</dbReference>
<dbReference type="KEGG" id="sphi:TS85_01540"/>
<reference evidence="3 4" key="2">
    <citation type="submission" date="2015-02" db="EMBL/GenBank/DDBJ databases">
        <title>The complete genome of Sphingomonas hengshuiensis sp. WHSC-8 isolated from soil of Hengshui Lake.</title>
        <authorList>
            <person name="Wei S."/>
            <person name="Guo J."/>
            <person name="Su C."/>
            <person name="Wu R."/>
            <person name="Zhang Z."/>
            <person name="Liang K."/>
            <person name="Li H."/>
            <person name="Wang T."/>
            <person name="Liu H."/>
            <person name="Zhang C."/>
            <person name="Li Z."/>
            <person name="Wang Q."/>
            <person name="Meng J."/>
        </authorList>
    </citation>
    <scope>NUCLEOTIDE SEQUENCE [LARGE SCALE GENOMIC DNA]</scope>
    <source>
        <strain evidence="3 4">WHSC-8</strain>
    </source>
</reference>
<dbReference type="PANTHER" id="PTHR13774">
    <property type="entry name" value="PHENAZINE BIOSYNTHESIS PROTEIN"/>
    <property type="match status" value="1"/>
</dbReference>
<comment type="similarity">
    <text evidence="1">Belongs to the PhzF family.</text>
</comment>
<feature type="active site" evidence="2">
    <location>
        <position position="47"/>
    </location>
</feature>
<evidence type="ECO:0000256" key="1">
    <source>
        <dbReference type="ARBA" id="ARBA00008270"/>
    </source>
</evidence>
<evidence type="ECO:0000313" key="4">
    <source>
        <dbReference type="Proteomes" id="UP000032300"/>
    </source>
</evidence>
<gene>
    <name evidence="3" type="ORF">TS85_01540</name>
</gene>
<dbReference type="AlphaFoldDB" id="A0A7U5BEN8"/>
<proteinExistence type="inferred from homology"/>
<dbReference type="PIRSF" id="PIRSF016184">
    <property type="entry name" value="PhzC_PhzF"/>
    <property type="match status" value="1"/>
</dbReference>
<dbReference type="Pfam" id="PF02567">
    <property type="entry name" value="PhzC-PhzF"/>
    <property type="match status" value="1"/>
</dbReference>
<dbReference type="GO" id="GO:0016853">
    <property type="term" value="F:isomerase activity"/>
    <property type="evidence" value="ECO:0007669"/>
    <property type="project" value="TreeGrafter"/>
</dbReference>
<evidence type="ECO:0000313" key="3">
    <source>
        <dbReference type="EMBL" id="AJP70785.1"/>
    </source>
</evidence>
<protein>
    <recommendedName>
        <fullName evidence="5">PhzF family phenazine biosynthesis protein</fullName>
    </recommendedName>
</protein>
<dbReference type="RefSeq" id="WP_044330028.1">
    <property type="nucleotide sequence ID" value="NZ_CP010836.1"/>
</dbReference>
<dbReference type="OrthoDB" id="9788221at2"/>
<dbReference type="NCBIfam" id="TIGR00654">
    <property type="entry name" value="PhzF_family"/>
    <property type="match status" value="1"/>
</dbReference>
<dbReference type="PANTHER" id="PTHR13774:SF32">
    <property type="entry name" value="ANTISENSE-ENHANCING SEQUENCE 1"/>
    <property type="match status" value="1"/>
</dbReference>
<dbReference type="InterPro" id="IPR003719">
    <property type="entry name" value="Phenazine_PhzF-like"/>
</dbReference>
<dbReference type="GO" id="GO:0005737">
    <property type="term" value="C:cytoplasm"/>
    <property type="evidence" value="ECO:0007669"/>
    <property type="project" value="TreeGrafter"/>
</dbReference>
<accession>A0A7U5BEN8</accession>
<keyword evidence="4" id="KW-1185">Reference proteome</keyword>
<reference evidence="3 4" key="1">
    <citation type="journal article" date="2015" name="Int. J. Syst. Evol. Microbiol.">
        <title>Sphingomonas hengshuiensis sp. nov., isolated from lake wetland.</title>
        <authorList>
            <person name="Wei S."/>
            <person name="Wang T."/>
            <person name="Liu H."/>
            <person name="Zhang C."/>
            <person name="Guo J."/>
            <person name="Wang Q."/>
            <person name="Liang K."/>
            <person name="Zhang Z."/>
        </authorList>
    </citation>
    <scope>NUCLEOTIDE SEQUENCE [LARGE SCALE GENOMIC DNA]</scope>
    <source>
        <strain evidence="3 4">WHSC-8</strain>
    </source>
</reference>
<organism evidence="3 4">
    <name type="scientific">Sphingomonas hengshuiensis</name>
    <dbReference type="NCBI Taxonomy" id="1609977"/>
    <lineage>
        <taxon>Bacteria</taxon>
        <taxon>Pseudomonadati</taxon>
        <taxon>Pseudomonadota</taxon>
        <taxon>Alphaproteobacteria</taxon>
        <taxon>Sphingomonadales</taxon>
        <taxon>Sphingomonadaceae</taxon>
        <taxon>Sphingomonas</taxon>
    </lineage>
</organism>
<dbReference type="SUPFAM" id="SSF54506">
    <property type="entry name" value="Diaminopimelate epimerase-like"/>
    <property type="match status" value="1"/>
</dbReference>
<name>A0A7U5BEN8_9SPHN</name>
<evidence type="ECO:0000256" key="2">
    <source>
        <dbReference type="PIRSR" id="PIRSR016184-1"/>
    </source>
</evidence>
<sequence length="295" mass="31283">MTSFPFFTVDVFTTARFGGNPLAVVIGGETLDPATMQAVAAEFNLSETTFVLPPADPAHTARVRIFNRTAEMAFAGHPMVGTAFVLAGRHPDLVEATFEIPAGLVRVRIERNATGDPVGAAITTPQPLTVGEALEREVIASVLRLTADDVMTTTHPPIMASNGNPYVIAELTDDALARCSPDLDAFRAALAAHPQDGNRFSVHVYCRKERTLRARMFAPLAGTWEDPATGSANAPLACLLLSLEPGSEAAVFNIHQGVEMGRPSLLRVEARRVAEGIVATLAGACVAVMQGQITL</sequence>